<feature type="transmembrane region" description="Helical" evidence="1">
    <location>
        <begin position="134"/>
        <end position="155"/>
    </location>
</feature>
<proteinExistence type="predicted"/>
<evidence type="ECO:0000313" key="2">
    <source>
        <dbReference type="EMBL" id="AWI76000.1"/>
    </source>
</evidence>
<feature type="transmembrane region" description="Helical" evidence="1">
    <location>
        <begin position="176"/>
        <end position="194"/>
    </location>
</feature>
<keyword evidence="1" id="KW-0472">Membrane</keyword>
<dbReference type="Proteomes" id="UP000244930">
    <property type="component" value="Chromosome"/>
</dbReference>
<dbReference type="AlphaFoldDB" id="A0A2U8GR84"/>
<keyword evidence="1" id="KW-1133">Transmembrane helix</keyword>
<feature type="transmembrane region" description="Helical" evidence="1">
    <location>
        <begin position="69"/>
        <end position="89"/>
    </location>
</feature>
<name>A0A2U8GR84_9RHOO</name>
<reference evidence="2 3" key="1">
    <citation type="submission" date="2017-06" db="EMBL/GenBank/DDBJ databases">
        <title>Azoarcus.</title>
        <authorList>
            <person name="Woo J.-H."/>
            <person name="Kim H.-S."/>
        </authorList>
    </citation>
    <scope>NUCLEOTIDE SEQUENCE [LARGE SCALE GENOMIC DNA]</scope>
    <source>
        <strain evidence="2 3">TSPY31</strain>
    </source>
</reference>
<feature type="transmembrane region" description="Helical" evidence="1">
    <location>
        <begin position="21"/>
        <end position="49"/>
    </location>
</feature>
<feature type="transmembrane region" description="Helical" evidence="1">
    <location>
        <begin position="332"/>
        <end position="350"/>
    </location>
</feature>
<keyword evidence="3" id="KW-1185">Reference proteome</keyword>
<organism evidence="2 3">
    <name type="scientific">Parazoarcus communis</name>
    <dbReference type="NCBI Taxonomy" id="41977"/>
    <lineage>
        <taxon>Bacteria</taxon>
        <taxon>Pseudomonadati</taxon>
        <taxon>Pseudomonadota</taxon>
        <taxon>Betaproteobacteria</taxon>
        <taxon>Rhodocyclales</taxon>
        <taxon>Zoogloeaceae</taxon>
        <taxon>Parazoarcus</taxon>
    </lineage>
</organism>
<dbReference type="KEGG" id="acom:CEW83_12870"/>
<feature type="transmembrane region" description="Helical" evidence="1">
    <location>
        <begin position="214"/>
        <end position="233"/>
    </location>
</feature>
<feature type="transmembrane region" description="Helical" evidence="1">
    <location>
        <begin position="308"/>
        <end position="326"/>
    </location>
</feature>
<evidence type="ECO:0000313" key="3">
    <source>
        <dbReference type="Proteomes" id="UP000244930"/>
    </source>
</evidence>
<gene>
    <name evidence="2" type="ORF">CEW83_12870</name>
</gene>
<dbReference type="EMBL" id="CP022187">
    <property type="protein sequence ID" value="AWI76000.1"/>
    <property type="molecule type" value="Genomic_DNA"/>
</dbReference>
<feature type="transmembrane region" description="Helical" evidence="1">
    <location>
        <begin position="245"/>
        <end position="269"/>
    </location>
</feature>
<protein>
    <submittedName>
        <fullName evidence="2">Uncharacterized protein</fullName>
    </submittedName>
</protein>
<feature type="transmembrane region" description="Helical" evidence="1">
    <location>
        <begin position="101"/>
        <end position="122"/>
    </location>
</feature>
<evidence type="ECO:0000256" key="1">
    <source>
        <dbReference type="SAM" id="Phobius"/>
    </source>
</evidence>
<sequence length="375" mass="41892">MKNIPRRKAEKRTAASFRNGYIISPAFDFWVTGGVSIVVVSVMLVYLWWAGSISSSLPAASVGGLMGSAIIFQVLINWPHFIGAYSLLYRPRTNLKKYPLATIYVPLALILIVAAAVFLGTPGPNGGIAVHQDLVYVLWLGAAFYLAWHYTGQAWGMVACFSKLTGLELSPGERRLLRVGLRTLLVWHVVWGAQDLPAHWLGALHSMIPAALRFMNLVCCCAFLVGVVIWFRIGARTGRAPDRRILASWLAIYMWYLLLFFEPAAYLIVQFSHSLQYLVFPLRMELNRAGLFAGASNRTRLLFWSGRYYIVLVLIGLFVFHLPEYFSDLSGAYTFALAVASAVSIHHYFVDSCIWRVRDPSVRKGLFAHLAPGNA</sequence>
<dbReference type="RefSeq" id="WP_108949703.1">
    <property type="nucleotide sequence ID" value="NZ_CP022187.1"/>
</dbReference>
<keyword evidence="1" id="KW-0812">Transmembrane</keyword>
<accession>A0A2U8GR84</accession>